<feature type="compositionally biased region" description="Low complexity" evidence="1">
    <location>
        <begin position="154"/>
        <end position="163"/>
    </location>
</feature>
<evidence type="ECO:0000313" key="3">
    <source>
        <dbReference type="EMBL" id="CAD6206520.1"/>
    </source>
</evidence>
<feature type="compositionally biased region" description="Basic and acidic residues" evidence="1">
    <location>
        <begin position="420"/>
        <end position="429"/>
    </location>
</feature>
<evidence type="ECO:0000313" key="4">
    <source>
        <dbReference type="Proteomes" id="UP000604825"/>
    </source>
</evidence>
<gene>
    <name evidence="3" type="ORF">NCGR_LOCUS4222</name>
</gene>
<feature type="region of interest" description="Disordered" evidence="1">
    <location>
        <begin position="339"/>
        <end position="558"/>
    </location>
</feature>
<feature type="compositionally biased region" description="Low complexity" evidence="1">
    <location>
        <begin position="121"/>
        <end position="134"/>
    </location>
</feature>
<dbReference type="OrthoDB" id="687730at2759"/>
<feature type="compositionally biased region" description="Basic and acidic residues" evidence="1">
    <location>
        <begin position="444"/>
        <end position="469"/>
    </location>
</feature>
<protein>
    <recommendedName>
        <fullName evidence="2">FHA domain-containing protein</fullName>
    </recommendedName>
</protein>
<accession>A0A811MJY4</accession>
<feature type="region of interest" description="Disordered" evidence="1">
    <location>
        <begin position="111"/>
        <end position="311"/>
    </location>
</feature>
<dbReference type="EMBL" id="CAJGYO010000001">
    <property type="protein sequence ID" value="CAD6206520.1"/>
    <property type="molecule type" value="Genomic_DNA"/>
</dbReference>
<dbReference type="PROSITE" id="PS50006">
    <property type="entry name" value="FHA_DOMAIN"/>
    <property type="match status" value="1"/>
</dbReference>
<keyword evidence="4" id="KW-1185">Reference proteome</keyword>
<dbReference type="AlphaFoldDB" id="A0A811MJY4"/>
<feature type="compositionally biased region" description="Basic and acidic residues" evidence="1">
    <location>
        <begin position="532"/>
        <end position="558"/>
    </location>
</feature>
<evidence type="ECO:0000256" key="1">
    <source>
        <dbReference type="SAM" id="MobiDB-lite"/>
    </source>
</evidence>
<dbReference type="InterPro" id="IPR000253">
    <property type="entry name" value="FHA_dom"/>
</dbReference>
<dbReference type="SMART" id="SM00240">
    <property type="entry name" value="FHA"/>
    <property type="match status" value="1"/>
</dbReference>
<comment type="caution">
    <text evidence="3">The sequence shown here is derived from an EMBL/GenBank/DDBJ whole genome shotgun (WGS) entry which is preliminary data.</text>
</comment>
<sequence>MADPPPVLTLLVKKGPCEGKTLQRRAGAAALRVGRVAKGNHLSVGDAGASQRHLSVEFLPPPAARWAVTDLGSSNGTLLNGTPLVATIPAPLSDGDLIKIGESTVLAVSISTDAGPGPGPAATRRSARNAAAAAEAEEQGPAVSRRAGRRKAGAAEAPEAGNGVEEEAALPTRRGGRKKVGAAEAPEAGNEVEEAALPTRRGGRKKAGAAEAPEAGHEVEEEAALPTRRGGRKKAGAAEAPEAGNEVEEEAALPSRRGGLKKAVEPAGVETEVEDEEEEAAIPSRGRSRKAAVTFVLPPQPQNTRSARAAARRGEVLGCENDEGEVVWTGRGRGRVTWASARNGTGVTPEEEEEEGEVAVASDQEGTAAEGKGEVVPLAGRGRAKRGKGGRGRGRATRASTKKQAEDAIVENDENEQEEKDMADGRERVGSPLRVLAVNDCSEEDKVAAEDDKLDGNSKASVEDEKMVDVEEDAALTERAIEGRVNAQHAPADNGGVEEEEVKNLSKGGETELDQELREKVSPGSKLDGVGEVEKNDKREAIGTSGEKGHVGESKGRHRLENMTLGEWFVQIEKYLLAKNAEAAEKAIAEVQEKHRRFCEHVKSLKLNKSPAP</sequence>
<organism evidence="3 4">
    <name type="scientific">Miscanthus lutarioriparius</name>
    <dbReference type="NCBI Taxonomy" id="422564"/>
    <lineage>
        <taxon>Eukaryota</taxon>
        <taxon>Viridiplantae</taxon>
        <taxon>Streptophyta</taxon>
        <taxon>Embryophyta</taxon>
        <taxon>Tracheophyta</taxon>
        <taxon>Spermatophyta</taxon>
        <taxon>Magnoliopsida</taxon>
        <taxon>Liliopsida</taxon>
        <taxon>Poales</taxon>
        <taxon>Poaceae</taxon>
        <taxon>PACMAD clade</taxon>
        <taxon>Panicoideae</taxon>
        <taxon>Andropogonodae</taxon>
        <taxon>Andropogoneae</taxon>
        <taxon>Saccharinae</taxon>
        <taxon>Miscanthus</taxon>
    </lineage>
</organism>
<feature type="compositionally biased region" description="Acidic residues" evidence="1">
    <location>
        <begin position="271"/>
        <end position="280"/>
    </location>
</feature>
<proteinExistence type="predicted"/>
<reference evidence="3" key="1">
    <citation type="submission" date="2020-10" db="EMBL/GenBank/DDBJ databases">
        <authorList>
            <person name="Han B."/>
            <person name="Lu T."/>
            <person name="Zhao Q."/>
            <person name="Huang X."/>
            <person name="Zhao Y."/>
        </authorList>
    </citation>
    <scope>NUCLEOTIDE SEQUENCE</scope>
</reference>
<dbReference type="InterPro" id="IPR050923">
    <property type="entry name" value="Cell_Proc_Reg/RNA_Proc"/>
</dbReference>
<feature type="domain" description="FHA" evidence="2">
    <location>
        <begin position="31"/>
        <end position="84"/>
    </location>
</feature>
<evidence type="ECO:0000259" key="2">
    <source>
        <dbReference type="PROSITE" id="PS50006"/>
    </source>
</evidence>
<dbReference type="SUPFAM" id="SSF49879">
    <property type="entry name" value="SMAD/FHA domain"/>
    <property type="match status" value="1"/>
</dbReference>
<dbReference type="Proteomes" id="UP000604825">
    <property type="component" value="Unassembled WGS sequence"/>
</dbReference>
<name>A0A811MJY4_9POAL</name>
<dbReference type="Pfam" id="PF00498">
    <property type="entry name" value="FHA"/>
    <property type="match status" value="1"/>
</dbReference>
<dbReference type="Gene3D" id="2.60.200.20">
    <property type="match status" value="1"/>
</dbReference>
<feature type="compositionally biased region" description="Acidic residues" evidence="1">
    <location>
        <begin position="408"/>
        <end position="419"/>
    </location>
</feature>
<feature type="compositionally biased region" description="Basic residues" evidence="1">
    <location>
        <begin position="382"/>
        <end position="396"/>
    </location>
</feature>
<dbReference type="PANTHER" id="PTHR23308">
    <property type="entry name" value="NUCLEAR INHIBITOR OF PROTEIN PHOSPHATASE-1"/>
    <property type="match status" value="1"/>
</dbReference>
<dbReference type="InterPro" id="IPR008984">
    <property type="entry name" value="SMAD_FHA_dom_sf"/>
</dbReference>